<organism evidence="6 7">
    <name type="scientific">Methylophaga thalassica</name>
    <dbReference type="NCBI Taxonomy" id="40223"/>
    <lineage>
        <taxon>Bacteria</taxon>
        <taxon>Pseudomonadati</taxon>
        <taxon>Pseudomonadota</taxon>
        <taxon>Gammaproteobacteria</taxon>
        <taxon>Thiotrichales</taxon>
        <taxon>Piscirickettsiaceae</taxon>
        <taxon>Methylophaga</taxon>
    </lineage>
</organism>
<comment type="subunit">
    <text evidence="5">Interacts with FtsZ.</text>
</comment>
<evidence type="ECO:0000313" key="7">
    <source>
        <dbReference type="Proteomes" id="UP001161423"/>
    </source>
</evidence>
<dbReference type="PANTHER" id="PTHR39455:SF1">
    <property type="entry name" value="CELL DIVISION PROTEIN ZAPD"/>
    <property type="match status" value="1"/>
</dbReference>
<keyword evidence="2 5" id="KW-0132">Cell division</keyword>
<dbReference type="InterPro" id="IPR009777">
    <property type="entry name" value="ZapD"/>
</dbReference>
<evidence type="ECO:0000256" key="2">
    <source>
        <dbReference type="ARBA" id="ARBA00022618"/>
    </source>
</evidence>
<evidence type="ECO:0000256" key="1">
    <source>
        <dbReference type="ARBA" id="ARBA00022490"/>
    </source>
</evidence>
<reference evidence="6" key="1">
    <citation type="journal article" date="2014" name="Int. J. Syst. Evol. Microbiol.">
        <title>Complete genome of a new Firmicutes species belonging to the dominant human colonic microbiota ('Ruminococcus bicirculans') reveals two chromosomes and a selective capacity to utilize plant glucans.</title>
        <authorList>
            <consortium name="NISC Comparative Sequencing Program"/>
            <person name="Wegmann U."/>
            <person name="Louis P."/>
            <person name="Goesmann A."/>
            <person name="Henrissat B."/>
            <person name="Duncan S.H."/>
            <person name="Flint H.J."/>
        </authorList>
    </citation>
    <scope>NUCLEOTIDE SEQUENCE</scope>
    <source>
        <strain evidence="6">NBRC 102424</strain>
    </source>
</reference>
<comment type="subcellular location">
    <subcellularLocation>
        <location evidence="5">Cytoplasm</location>
    </subcellularLocation>
    <text evidence="5">Localizes to mid-cell in an FtsZ-dependent manner.</text>
</comment>
<dbReference type="SUPFAM" id="SSF160950">
    <property type="entry name" value="YacF-like"/>
    <property type="match status" value="1"/>
</dbReference>
<dbReference type="Gene3D" id="2.60.440.10">
    <property type="entry name" value="YacF-like domains"/>
    <property type="match status" value="1"/>
</dbReference>
<evidence type="ECO:0000256" key="3">
    <source>
        <dbReference type="ARBA" id="ARBA00023210"/>
    </source>
</evidence>
<dbReference type="HAMAP" id="MF_01092">
    <property type="entry name" value="ZapD"/>
    <property type="match status" value="1"/>
</dbReference>
<keyword evidence="7" id="KW-1185">Reference proteome</keyword>
<keyword evidence="1 5" id="KW-0963">Cytoplasm</keyword>
<keyword evidence="4 5" id="KW-0131">Cell cycle</keyword>
<dbReference type="PANTHER" id="PTHR39455">
    <property type="entry name" value="CELL DIVISION PROTEIN ZAPD"/>
    <property type="match status" value="1"/>
</dbReference>
<name>A0ABQ5TZZ2_9GAMM</name>
<gene>
    <name evidence="5 6" type="primary">zapD</name>
    <name evidence="6" type="ORF">GCM10007891_28310</name>
</gene>
<evidence type="ECO:0000313" key="6">
    <source>
        <dbReference type="EMBL" id="GLQ00978.1"/>
    </source>
</evidence>
<dbReference type="Proteomes" id="UP001161423">
    <property type="component" value="Unassembled WGS sequence"/>
</dbReference>
<dbReference type="GO" id="GO:0051301">
    <property type="term" value="P:cell division"/>
    <property type="evidence" value="ECO:0007669"/>
    <property type="project" value="UniProtKB-KW"/>
</dbReference>
<dbReference type="RefSeq" id="WP_007144511.1">
    <property type="nucleotide sequence ID" value="NZ_BSND01000013.1"/>
</dbReference>
<evidence type="ECO:0000256" key="4">
    <source>
        <dbReference type="ARBA" id="ARBA00023306"/>
    </source>
</evidence>
<comment type="similarity">
    <text evidence="5">Belongs to the ZapD family.</text>
</comment>
<reference evidence="6" key="2">
    <citation type="submission" date="2023-01" db="EMBL/GenBank/DDBJ databases">
        <title>Draft genome sequence of Methylophaga thalassica strain NBRC 102424.</title>
        <authorList>
            <person name="Sun Q."/>
            <person name="Mori K."/>
        </authorList>
    </citation>
    <scope>NUCLEOTIDE SEQUENCE</scope>
    <source>
        <strain evidence="6">NBRC 102424</strain>
    </source>
</reference>
<keyword evidence="3 5" id="KW-0717">Septation</keyword>
<comment type="caution">
    <text evidence="6">The sequence shown here is derived from an EMBL/GenBank/DDBJ whole genome shotgun (WGS) entry which is preliminary data.</text>
</comment>
<evidence type="ECO:0000256" key="5">
    <source>
        <dbReference type="HAMAP-Rule" id="MF_01092"/>
    </source>
</evidence>
<proteinExistence type="inferred from homology"/>
<dbReference type="Pfam" id="PF07072">
    <property type="entry name" value="ZapD"/>
    <property type="match status" value="1"/>
</dbReference>
<dbReference type="NCBIfam" id="NF003656">
    <property type="entry name" value="PRK05287.1-4"/>
    <property type="match status" value="1"/>
</dbReference>
<dbReference type="InterPro" id="IPR036268">
    <property type="entry name" value="ZapD_sf"/>
</dbReference>
<dbReference type="EMBL" id="BSND01000013">
    <property type="protein sequence ID" value="GLQ00978.1"/>
    <property type="molecule type" value="Genomic_DNA"/>
</dbReference>
<dbReference type="Gene3D" id="1.10.3900.10">
    <property type="entry name" value="YacF-like"/>
    <property type="match status" value="1"/>
</dbReference>
<protein>
    <recommendedName>
        <fullName evidence="5">Cell division protein ZapD</fullName>
    </recommendedName>
    <alternativeName>
        <fullName evidence="5">Z ring-associated protein D</fullName>
    </alternativeName>
</protein>
<dbReference type="InterPro" id="IPR027462">
    <property type="entry name" value="ZapD_C"/>
</dbReference>
<sequence>MDNKPIHSSLKNRPVSDSIIFEQPLNERIRTFLRLEFLFKRVDSALMGQSEMHHRDALDGILSMLSVFERSDMKQELMKEIERLIANLSALENTPGVDREALDALLSDLDQSLDALHVQKSGLGQPLRDNEFLYSIRQRSSIPGGTCEFDLPSYHFWLQHTLAETRSEQLRLWLNEFISVRNAVELSLRLIRGSVGFKDEVAEAGFYQRSLDSNQPYQLIRVEIPRDKAFFPEVSGGKHRFTVRFMLFDIQQRPQQSFETIPFKLSCCAM</sequence>
<comment type="function">
    <text evidence="5">Cell division factor that enhances FtsZ-ring assembly. Directly interacts with FtsZ and promotes bundling of FtsZ protofilaments, with a reduction in FtsZ GTPase activity.</text>
</comment>
<accession>A0ABQ5TZZ2</accession>